<dbReference type="Pfam" id="PF00359">
    <property type="entry name" value="PTS_EIIA_2"/>
    <property type="match status" value="1"/>
</dbReference>
<dbReference type="InterPro" id="IPR002178">
    <property type="entry name" value="PTS_EIIA_type-2_dom"/>
</dbReference>
<dbReference type="RefSeq" id="WP_237929756.1">
    <property type="nucleotide sequence ID" value="NZ_CAJKGD010000019.1"/>
</dbReference>
<dbReference type="InterPro" id="IPR051541">
    <property type="entry name" value="PTS_SugarTrans_NitroReg"/>
</dbReference>
<accession>A0A942W964</accession>
<dbReference type="CDD" id="cd00211">
    <property type="entry name" value="PTS_IIA_fru"/>
    <property type="match status" value="1"/>
</dbReference>
<dbReference type="AlphaFoldDB" id="A0A942W964"/>
<dbReference type="Gene3D" id="3.40.930.10">
    <property type="entry name" value="Mannitol-specific EII, Chain A"/>
    <property type="match status" value="1"/>
</dbReference>
<keyword evidence="2" id="KW-0813">Transport</keyword>
<name>A0A942W964_9FIRM</name>
<organism evidence="2 3">
    <name type="scientific">Amedibacillus dolichus</name>
    <dbReference type="NCBI Taxonomy" id="31971"/>
    <lineage>
        <taxon>Bacteria</taxon>
        <taxon>Bacillati</taxon>
        <taxon>Bacillota</taxon>
        <taxon>Erysipelotrichia</taxon>
        <taxon>Erysipelotrichales</taxon>
        <taxon>Erysipelotrichaceae</taxon>
        <taxon>Amedibacillus</taxon>
    </lineage>
</organism>
<keyword evidence="2" id="KW-0762">Sugar transport</keyword>
<gene>
    <name evidence="2" type="ORF">KHZ85_05775</name>
</gene>
<evidence type="ECO:0000313" key="2">
    <source>
        <dbReference type="EMBL" id="MBS4884258.1"/>
    </source>
</evidence>
<dbReference type="PROSITE" id="PS51094">
    <property type="entry name" value="PTS_EIIA_TYPE_2"/>
    <property type="match status" value="1"/>
</dbReference>
<dbReference type="PANTHER" id="PTHR47738:SF3">
    <property type="entry name" value="PHOSPHOTRANSFERASE SYSTEM MANNITOL_FRUCTOSE-SPECIFIC IIA DOMAIN CONTAINING PROTEIN"/>
    <property type="match status" value="1"/>
</dbReference>
<evidence type="ECO:0000313" key="3">
    <source>
        <dbReference type="Proteomes" id="UP000753219"/>
    </source>
</evidence>
<comment type="caution">
    <text evidence="2">The sequence shown here is derived from an EMBL/GenBank/DDBJ whole genome shotgun (WGS) entry which is preliminary data.</text>
</comment>
<dbReference type="InterPro" id="IPR016152">
    <property type="entry name" value="PTrfase/Anion_transptr"/>
</dbReference>
<protein>
    <submittedName>
        <fullName evidence="2">PTS sugar transporter subunit IIA</fullName>
    </submittedName>
</protein>
<dbReference type="SUPFAM" id="SSF55804">
    <property type="entry name" value="Phoshotransferase/anion transport protein"/>
    <property type="match status" value="1"/>
</dbReference>
<dbReference type="EMBL" id="JAGZMZ010000011">
    <property type="protein sequence ID" value="MBS4884258.1"/>
    <property type="molecule type" value="Genomic_DNA"/>
</dbReference>
<feature type="domain" description="PTS EIIA type-2" evidence="1">
    <location>
        <begin position="4"/>
        <end position="151"/>
    </location>
</feature>
<evidence type="ECO:0000259" key="1">
    <source>
        <dbReference type="PROSITE" id="PS51094"/>
    </source>
</evidence>
<reference evidence="2" key="1">
    <citation type="submission" date="2021-02" db="EMBL/GenBank/DDBJ databases">
        <title>Infant gut strain persistence is associated with maternal origin, phylogeny, and functional potential including surface adhesion and iron acquisition.</title>
        <authorList>
            <person name="Lou Y.C."/>
        </authorList>
    </citation>
    <scope>NUCLEOTIDE SEQUENCE</scope>
    <source>
        <strain evidence="2">L3_108_103G1_dasL3_108_103G1_concoct_2</strain>
    </source>
</reference>
<dbReference type="Proteomes" id="UP000753219">
    <property type="component" value="Unassembled WGS sequence"/>
</dbReference>
<sequence length="154" mass="17782">MDASLICDELCELDLDVQSTDEFFEKMSVKAQTLGYVTANFLQAIKEREFNYPTALPVEPYPVAIPHSDPVNIIKQFVAPVRLKHEIDWCEMANNDNILKVRVVFLLGFKREEGHVELLQLLIENFQDKEIMDQLLAAETKEKFLDIVKHLKGF</sequence>
<proteinExistence type="predicted"/>
<dbReference type="PANTHER" id="PTHR47738">
    <property type="entry name" value="PTS SYSTEM FRUCTOSE-LIKE EIIA COMPONENT-RELATED"/>
    <property type="match status" value="1"/>
</dbReference>